<keyword evidence="4 7" id="KW-0812">Transmembrane</keyword>
<dbReference type="GO" id="GO:0005462">
    <property type="term" value="F:UDP-N-acetylglucosamine transmembrane transporter activity"/>
    <property type="evidence" value="ECO:0007669"/>
    <property type="project" value="TreeGrafter"/>
</dbReference>
<dbReference type="AlphaFoldDB" id="A0A9N9DGX1"/>
<dbReference type="GO" id="GO:0005789">
    <property type="term" value="C:endoplasmic reticulum membrane"/>
    <property type="evidence" value="ECO:0007669"/>
    <property type="project" value="TreeGrafter"/>
</dbReference>
<dbReference type="InterPro" id="IPR037185">
    <property type="entry name" value="EmrE-like"/>
</dbReference>
<dbReference type="OrthoDB" id="999962at2759"/>
<keyword evidence="9" id="KW-1185">Reference proteome</keyword>
<dbReference type="PANTHER" id="PTHR10778">
    <property type="entry name" value="SOLUTE CARRIER FAMILY 35 MEMBER B"/>
    <property type="match status" value="1"/>
</dbReference>
<feature type="transmembrane region" description="Helical" evidence="7">
    <location>
        <begin position="163"/>
        <end position="182"/>
    </location>
</feature>
<dbReference type="Proteomes" id="UP000789739">
    <property type="component" value="Unassembled WGS sequence"/>
</dbReference>
<keyword evidence="2" id="KW-0813">Transport</keyword>
<keyword evidence="3" id="KW-0762">Sugar transport</keyword>
<evidence type="ECO:0000256" key="7">
    <source>
        <dbReference type="SAM" id="Phobius"/>
    </source>
</evidence>
<dbReference type="GO" id="GO:0000139">
    <property type="term" value="C:Golgi membrane"/>
    <property type="evidence" value="ECO:0007669"/>
    <property type="project" value="TreeGrafter"/>
</dbReference>
<evidence type="ECO:0000256" key="5">
    <source>
        <dbReference type="ARBA" id="ARBA00022989"/>
    </source>
</evidence>
<evidence type="ECO:0000256" key="3">
    <source>
        <dbReference type="ARBA" id="ARBA00022597"/>
    </source>
</evidence>
<dbReference type="EMBL" id="CAJVPI010002194">
    <property type="protein sequence ID" value="CAG8637909.1"/>
    <property type="molecule type" value="Genomic_DNA"/>
</dbReference>
<comment type="caution">
    <text evidence="8">The sequence shown here is derived from an EMBL/GenBank/DDBJ whole genome shotgun (WGS) entry which is preliminary data.</text>
</comment>
<comment type="subcellular location">
    <subcellularLocation>
        <location evidence="1">Endomembrane system</location>
        <topology evidence="1">Multi-pass membrane protein</topology>
    </subcellularLocation>
</comment>
<dbReference type="SUPFAM" id="SSF103481">
    <property type="entry name" value="Multidrug resistance efflux transporter EmrE"/>
    <property type="match status" value="1"/>
</dbReference>
<keyword evidence="6 7" id="KW-0472">Membrane</keyword>
<accession>A0A9N9DGX1</accession>
<dbReference type="InterPro" id="IPR013657">
    <property type="entry name" value="SCL35B1-4/HUT1"/>
</dbReference>
<evidence type="ECO:0000256" key="6">
    <source>
        <dbReference type="ARBA" id="ARBA00023136"/>
    </source>
</evidence>
<evidence type="ECO:0000313" key="8">
    <source>
        <dbReference type="EMBL" id="CAG8637909.1"/>
    </source>
</evidence>
<feature type="transmembrane region" description="Helical" evidence="7">
    <location>
        <begin position="108"/>
        <end position="126"/>
    </location>
</feature>
<reference evidence="8" key="1">
    <citation type="submission" date="2021-06" db="EMBL/GenBank/DDBJ databases">
        <authorList>
            <person name="Kallberg Y."/>
            <person name="Tangrot J."/>
            <person name="Rosling A."/>
        </authorList>
    </citation>
    <scope>NUCLEOTIDE SEQUENCE</scope>
    <source>
        <strain evidence="8">BR232B</strain>
    </source>
</reference>
<feature type="transmembrane region" description="Helical" evidence="7">
    <location>
        <begin position="12"/>
        <end position="33"/>
    </location>
</feature>
<proteinExistence type="predicted"/>
<sequence length="206" mass="23338">ETDDISTRDYFFGITLLSIALVLSCFMGIYQELTYKKYGSNWREGLFYTHCLGLPLFLVFYSDICDQVQILNSSPVMSLTKVLPDAIRKTVLADLVLSLFNVFRIRTAWLYLFFNVLTQYVCISGVHRLNSRVTALTLNLVLNIRKFTSLCISVLYFDNDLTLGMAVGGVLVFVGTFLYSLGSAKEADKGSSELIDREREKTTKLE</sequence>
<name>A0A9N9DGX1_9GLOM</name>
<organism evidence="8 9">
    <name type="scientific">Paraglomus brasilianum</name>
    <dbReference type="NCBI Taxonomy" id="144538"/>
    <lineage>
        <taxon>Eukaryota</taxon>
        <taxon>Fungi</taxon>
        <taxon>Fungi incertae sedis</taxon>
        <taxon>Mucoromycota</taxon>
        <taxon>Glomeromycotina</taxon>
        <taxon>Glomeromycetes</taxon>
        <taxon>Paraglomerales</taxon>
        <taxon>Paraglomeraceae</taxon>
        <taxon>Paraglomus</taxon>
    </lineage>
</organism>
<evidence type="ECO:0000256" key="1">
    <source>
        <dbReference type="ARBA" id="ARBA00004127"/>
    </source>
</evidence>
<dbReference type="Pfam" id="PF08449">
    <property type="entry name" value="UAA"/>
    <property type="match status" value="1"/>
</dbReference>
<evidence type="ECO:0000256" key="4">
    <source>
        <dbReference type="ARBA" id="ARBA00022692"/>
    </source>
</evidence>
<protein>
    <submittedName>
        <fullName evidence="8">9752_t:CDS:1</fullName>
    </submittedName>
</protein>
<dbReference type="GO" id="GO:0005464">
    <property type="term" value="F:UDP-xylose transmembrane transporter activity"/>
    <property type="evidence" value="ECO:0007669"/>
    <property type="project" value="TreeGrafter"/>
</dbReference>
<feature type="non-terminal residue" evidence="8">
    <location>
        <position position="1"/>
    </location>
</feature>
<gene>
    <name evidence="8" type="ORF">PBRASI_LOCUS9610</name>
</gene>
<evidence type="ECO:0000313" key="9">
    <source>
        <dbReference type="Proteomes" id="UP000789739"/>
    </source>
</evidence>
<keyword evidence="5 7" id="KW-1133">Transmembrane helix</keyword>
<evidence type="ECO:0000256" key="2">
    <source>
        <dbReference type="ARBA" id="ARBA00022448"/>
    </source>
</evidence>
<dbReference type="PANTHER" id="PTHR10778:SF4">
    <property type="entry name" value="NUCLEOTIDE SUGAR TRANSPORTER SLC35B4"/>
    <property type="match status" value="1"/>
</dbReference>